<dbReference type="PANTHER" id="PTHR43027">
    <property type="entry name" value="DOXORUBICIN RESISTANCE ABC TRANSPORTER PERMEASE PROTEIN DRRC-RELATED"/>
    <property type="match status" value="1"/>
</dbReference>
<keyword evidence="3 5" id="KW-1133">Transmembrane helix</keyword>
<sequence>MTTTETRTVSAFSQWTSLTKAEFTLLRRNTMQVMYAIALPLAVPLMFTQMAKREGMGEFLGMFVALILAIGLTFVSYYNTLSAAVNRREEQVLTRLRAGEVGDGTILASLVSPGFFLGLIMSVGMFAVAIAVLDLPIPTNIPLLAACVTATVVLFLLAGLATTIFTRTAESAQITSMPVIMLLTLGPGLIPMRNILNDTLTTVTEFIPTTAMADVMSIAWFGGDLADAGKPMAILVGWIVLTAMIVATKFRWSRRG</sequence>
<gene>
    <name evidence="7" type="ORF">HMPREF2128_04160</name>
</gene>
<comment type="subcellular location">
    <subcellularLocation>
        <location evidence="1">Membrane</location>
        <topology evidence="1">Multi-pass membrane protein</topology>
    </subcellularLocation>
</comment>
<evidence type="ECO:0000256" key="5">
    <source>
        <dbReference type="SAM" id="Phobius"/>
    </source>
</evidence>
<comment type="caution">
    <text evidence="7">The sequence shown here is derived from an EMBL/GenBank/DDBJ whole genome shotgun (WGS) entry which is preliminary data.</text>
</comment>
<dbReference type="Pfam" id="PF12698">
    <property type="entry name" value="ABC2_membrane_3"/>
    <property type="match status" value="1"/>
</dbReference>
<dbReference type="EMBL" id="JRNH01000012">
    <property type="protein sequence ID" value="KGF20642.1"/>
    <property type="molecule type" value="Genomic_DNA"/>
</dbReference>
<dbReference type="InterPro" id="IPR052902">
    <property type="entry name" value="ABC-2_transporter"/>
</dbReference>
<evidence type="ECO:0000256" key="4">
    <source>
        <dbReference type="ARBA" id="ARBA00023136"/>
    </source>
</evidence>
<dbReference type="RefSeq" id="WP_035755410.1">
    <property type="nucleotide sequence ID" value="NZ_JRNH01000012.1"/>
</dbReference>
<accession>A0A095ZPZ6</accession>
<dbReference type="GO" id="GO:0016020">
    <property type="term" value="C:membrane"/>
    <property type="evidence" value="ECO:0007669"/>
    <property type="project" value="UniProtKB-SubCell"/>
</dbReference>
<dbReference type="AlphaFoldDB" id="A0A095ZPZ6"/>
<reference evidence="7 8" key="1">
    <citation type="submission" date="2014-07" db="EMBL/GenBank/DDBJ databases">
        <authorList>
            <person name="McCorrison J."/>
            <person name="Sanka R."/>
            <person name="Torralba M."/>
            <person name="Gillis M."/>
            <person name="Haft D.H."/>
            <person name="Methe B."/>
            <person name="Sutton G."/>
            <person name="Nelson K.E."/>
        </authorList>
    </citation>
    <scope>NUCLEOTIDE SEQUENCE [LARGE SCALE GENOMIC DNA]</scope>
    <source>
        <strain evidence="7 8">DNF00011</strain>
    </source>
</reference>
<dbReference type="Proteomes" id="UP000053528">
    <property type="component" value="Unassembled WGS sequence"/>
</dbReference>
<keyword evidence="2 5" id="KW-0812">Transmembrane</keyword>
<dbReference type="PANTHER" id="PTHR43027:SF2">
    <property type="entry name" value="TRANSPORT PERMEASE PROTEIN"/>
    <property type="match status" value="1"/>
</dbReference>
<evidence type="ECO:0000259" key="6">
    <source>
        <dbReference type="Pfam" id="PF12698"/>
    </source>
</evidence>
<feature type="transmembrane region" description="Helical" evidence="5">
    <location>
        <begin position="115"/>
        <end position="136"/>
    </location>
</feature>
<evidence type="ECO:0000256" key="2">
    <source>
        <dbReference type="ARBA" id="ARBA00022692"/>
    </source>
</evidence>
<proteinExistence type="predicted"/>
<feature type="domain" description="ABC-2 type transporter transmembrane" evidence="6">
    <location>
        <begin position="36"/>
        <end position="246"/>
    </location>
</feature>
<evidence type="ECO:0000313" key="8">
    <source>
        <dbReference type="Proteomes" id="UP000053528"/>
    </source>
</evidence>
<evidence type="ECO:0000256" key="1">
    <source>
        <dbReference type="ARBA" id="ARBA00004141"/>
    </source>
</evidence>
<protein>
    <recommendedName>
        <fullName evidence="6">ABC-2 type transporter transmembrane domain-containing protein</fullName>
    </recommendedName>
</protein>
<dbReference type="InterPro" id="IPR013525">
    <property type="entry name" value="ABC2_TM"/>
</dbReference>
<feature type="transmembrane region" description="Helical" evidence="5">
    <location>
        <begin position="171"/>
        <end position="190"/>
    </location>
</feature>
<evidence type="ECO:0000256" key="3">
    <source>
        <dbReference type="ARBA" id="ARBA00022989"/>
    </source>
</evidence>
<feature type="transmembrane region" description="Helical" evidence="5">
    <location>
        <begin position="143"/>
        <end position="165"/>
    </location>
</feature>
<feature type="transmembrane region" description="Helical" evidence="5">
    <location>
        <begin position="59"/>
        <end position="78"/>
    </location>
</feature>
<keyword evidence="4 5" id="KW-0472">Membrane</keyword>
<feature type="transmembrane region" description="Helical" evidence="5">
    <location>
        <begin position="233"/>
        <end position="252"/>
    </location>
</feature>
<name>A0A095ZPZ6_9MICC</name>
<feature type="transmembrane region" description="Helical" evidence="5">
    <location>
        <begin position="30"/>
        <end position="47"/>
    </location>
</feature>
<dbReference type="GO" id="GO:0140359">
    <property type="term" value="F:ABC-type transporter activity"/>
    <property type="evidence" value="ECO:0007669"/>
    <property type="project" value="InterPro"/>
</dbReference>
<organism evidence="7 8">
    <name type="scientific">Pseudoglutamicibacter albus DNF00011</name>
    <dbReference type="NCBI Taxonomy" id="1401063"/>
    <lineage>
        <taxon>Bacteria</taxon>
        <taxon>Bacillati</taxon>
        <taxon>Actinomycetota</taxon>
        <taxon>Actinomycetes</taxon>
        <taxon>Micrococcales</taxon>
        <taxon>Micrococcaceae</taxon>
        <taxon>Pseudoglutamicibacter</taxon>
    </lineage>
</organism>
<evidence type="ECO:0000313" key="7">
    <source>
        <dbReference type="EMBL" id="KGF20642.1"/>
    </source>
</evidence>